<comment type="caution">
    <text evidence="1">The sequence shown here is derived from an EMBL/GenBank/DDBJ whole genome shotgun (WGS) entry which is preliminary data.</text>
</comment>
<protein>
    <submittedName>
        <fullName evidence="1">DUF7002 family protein</fullName>
    </submittedName>
</protein>
<keyword evidence="2" id="KW-1185">Reference proteome</keyword>
<dbReference type="Proteomes" id="UP001589818">
    <property type="component" value="Unassembled WGS sequence"/>
</dbReference>
<sequence>MRGAVIAAITKPAGRKSLYHCTRVRNLPAIAHFDALLSSHTINPNHLGERRSEVIEVVYKDFPVTINAHLKIPDRMIDTACTQEQFRAYLDRHVFCWPTLRDCRKMMDSYTRKEPNEAFAVLEFDAYSLLLAHDSAVKLSKYDSGSSPRFPSRCSYRKSVEMFVTLDDFRSLINNTVPTKTSEIHEILIEDRVMNVSKYLRAVYTDDDQEVPERWKGLRKPATELS</sequence>
<evidence type="ECO:0000313" key="1">
    <source>
        <dbReference type="EMBL" id="MFC0391045.1"/>
    </source>
</evidence>
<dbReference type="Pfam" id="PF22531">
    <property type="entry name" value="DUF7002"/>
    <property type="match status" value="1"/>
</dbReference>
<organism evidence="1 2">
    <name type="scientific">Paenibacillus mendelii</name>
    <dbReference type="NCBI Taxonomy" id="206163"/>
    <lineage>
        <taxon>Bacteria</taxon>
        <taxon>Bacillati</taxon>
        <taxon>Bacillota</taxon>
        <taxon>Bacilli</taxon>
        <taxon>Bacillales</taxon>
        <taxon>Paenibacillaceae</taxon>
        <taxon>Paenibacillus</taxon>
    </lineage>
</organism>
<evidence type="ECO:0000313" key="2">
    <source>
        <dbReference type="Proteomes" id="UP001589818"/>
    </source>
</evidence>
<reference evidence="1 2" key="1">
    <citation type="submission" date="2024-09" db="EMBL/GenBank/DDBJ databases">
        <authorList>
            <person name="Sun Q."/>
            <person name="Mori K."/>
        </authorList>
    </citation>
    <scope>NUCLEOTIDE SEQUENCE [LARGE SCALE GENOMIC DNA]</scope>
    <source>
        <strain evidence="1 2">CCM 4839</strain>
    </source>
</reference>
<dbReference type="RefSeq" id="WP_373567569.1">
    <property type="nucleotide sequence ID" value="NZ_JANHOF010000004.1"/>
</dbReference>
<dbReference type="InterPro" id="IPR054271">
    <property type="entry name" value="DUF7002"/>
</dbReference>
<proteinExistence type="predicted"/>
<dbReference type="EMBL" id="JBHLVF010000010">
    <property type="protein sequence ID" value="MFC0391045.1"/>
    <property type="molecule type" value="Genomic_DNA"/>
</dbReference>
<name>A0ABV6J830_9BACL</name>
<accession>A0ABV6J830</accession>
<gene>
    <name evidence="1" type="ORF">ACFFJ8_06615</name>
</gene>